<dbReference type="Gene3D" id="3.20.20.370">
    <property type="entry name" value="Glycoside hydrolase/deacetylase"/>
    <property type="match status" value="1"/>
</dbReference>
<dbReference type="InterPro" id="IPR002509">
    <property type="entry name" value="NODB_dom"/>
</dbReference>
<sequence>MMKKNIFFISFFLIGIVCLIAVFSYRIYVKKIHPIAHIYTLEEIEHKYKNIAPTQWGENLEGVTTILPNESKPVAYLTFDACGGAYDKALIDYLIAHNIQATLFINARWIHKHTDDFIKLAQNPLFSIQNHGTKHLPLSVNGKSIYHIKGTDSVSGVYKEIMDNDELIFKLTGKKPHYFRSGTAYYDEIAVSILKDLGYKIGGFDVLGDGGATFSKQKIIKQAQKARNGSILIYHFNKPQSDTFAGIKEVVPMLLEKGFYFGKLEE</sequence>
<keyword evidence="1" id="KW-0472">Membrane</keyword>
<dbReference type="InterPro" id="IPR050248">
    <property type="entry name" value="Polysacc_deacetylase_ArnD"/>
</dbReference>
<dbReference type="GO" id="GO:0005975">
    <property type="term" value="P:carbohydrate metabolic process"/>
    <property type="evidence" value="ECO:0007669"/>
    <property type="project" value="InterPro"/>
</dbReference>
<dbReference type="SUPFAM" id="SSF88713">
    <property type="entry name" value="Glycoside hydrolase/deacetylase"/>
    <property type="match status" value="1"/>
</dbReference>
<dbReference type="PATRIC" id="fig|76936.10.peg.399"/>
<evidence type="ECO:0000313" key="3">
    <source>
        <dbReference type="EMBL" id="CUU39296.1"/>
    </source>
</evidence>
<name>A0A099UDY7_9HELI</name>
<feature type="transmembrane region" description="Helical" evidence="1">
    <location>
        <begin position="6"/>
        <end position="28"/>
    </location>
</feature>
<dbReference type="PANTHER" id="PTHR10587">
    <property type="entry name" value="GLYCOSYL TRANSFERASE-RELATED"/>
    <property type="match status" value="1"/>
</dbReference>
<gene>
    <name evidence="3" type="ORF">BN2458_PEG0410</name>
</gene>
<keyword evidence="1" id="KW-0812">Transmembrane</keyword>
<reference evidence="4" key="1">
    <citation type="submission" date="2015-11" db="EMBL/GenBank/DDBJ databases">
        <authorList>
            <person name="Anvar S.Y."/>
        </authorList>
    </citation>
    <scope>NUCLEOTIDE SEQUENCE [LARGE SCALE GENOMIC DNA]</scope>
</reference>
<dbReference type="PANTHER" id="PTHR10587:SF134">
    <property type="entry name" value="SECRETED PROTEIN"/>
    <property type="match status" value="1"/>
</dbReference>
<evidence type="ECO:0000256" key="1">
    <source>
        <dbReference type="SAM" id="Phobius"/>
    </source>
</evidence>
<dbReference type="AlphaFoldDB" id="A0A099UDY7"/>
<dbReference type="Pfam" id="PF01522">
    <property type="entry name" value="Polysacc_deac_1"/>
    <property type="match status" value="1"/>
</dbReference>
<proteinExistence type="predicted"/>
<evidence type="ECO:0000259" key="2">
    <source>
        <dbReference type="PROSITE" id="PS51677"/>
    </source>
</evidence>
<dbReference type="PROSITE" id="PS51677">
    <property type="entry name" value="NODB"/>
    <property type="match status" value="1"/>
</dbReference>
<evidence type="ECO:0000313" key="4">
    <source>
        <dbReference type="Proteomes" id="UP000064525"/>
    </source>
</evidence>
<protein>
    <recommendedName>
        <fullName evidence="2">NodB homology domain-containing protein</fullName>
    </recommendedName>
</protein>
<organism evidence="3 4">
    <name type="scientific">Helicobacter typhlonius</name>
    <dbReference type="NCBI Taxonomy" id="76936"/>
    <lineage>
        <taxon>Bacteria</taxon>
        <taxon>Pseudomonadati</taxon>
        <taxon>Campylobacterota</taxon>
        <taxon>Epsilonproteobacteria</taxon>
        <taxon>Campylobacterales</taxon>
        <taxon>Helicobacteraceae</taxon>
        <taxon>Helicobacter</taxon>
    </lineage>
</organism>
<dbReference type="InterPro" id="IPR011330">
    <property type="entry name" value="Glyco_hydro/deAcase_b/a-brl"/>
</dbReference>
<keyword evidence="1" id="KW-1133">Transmembrane helix</keyword>
<dbReference type="CDD" id="cd10955">
    <property type="entry name" value="CE4_BH0857_like"/>
    <property type="match status" value="1"/>
</dbReference>
<dbReference type="GO" id="GO:0016810">
    <property type="term" value="F:hydrolase activity, acting on carbon-nitrogen (but not peptide) bonds"/>
    <property type="evidence" value="ECO:0007669"/>
    <property type="project" value="InterPro"/>
</dbReference>
<accession>A0A099UDY7</accession>
<dbReference type="KEGG" id="hty:BN2458_PEG0410"/>
<feature type="domain" description="NodB homology" evidence="2">
    <location>
        <begin position="73"/>
        <end position="266"/>
    </location>
</feature>
<dbReference type="Proteomes" id="UP000064525">
    <property type="component" value="Chromosome I"/>
</dbReference>
<dbReference type="EMBL" id="LN907858">
    <property type="protein sequence ID" value="CUU39296.1"/>
    <property type="molecule type" value="Genomic_DNA"/>
</dbReference>